<evidence type="ECO:0000259" key="6">
    <source>
        <dbReference type="PROSITE" id="PS50303"/>
    </source>
</evidence>
<evidence type="ECO:0000256" key="5">
    <source>
        <dbReference type="SAM" id="MobiDB-lite"/>
    </source>
</evidence>
<keyword evidence="8" id="KW-1185">Reference proteome</keyword>
<dbReference type="GO" id="GO:0003729">
    <property type="term" value="F:mRNA binding"/>
    <property type="evidence" value="ECO:0007669"/>
    <property type="project" value="TreeGrafter"/>
</dbReference>
<name>A0A2P5CYL5_PARAD</name>
<feature type="compositionally biased region" description="Polar residues" evidence="5">
    <location>
        <begin position="219"/>
        <end position="234"/>
    </location>
</feature>
<feature type="compositionally biased region" description="Basic and acidic residues" evidence="5">
    <location>
        <begin position="168"/>
        <end position="178"/>
    </location>
</feature>
<evidence type="ECO:0000256" key="2">
    <source>
        <dbReference type="ARBA" id="ARBA00022845"/>
    </source>
</evidence>
<sequence>MATESPIRISETSGKWASHKKASTFVSSSASVAAEDLKSLLRGHRFTGSRKDVAPNRSGSAPPSMEGSFLAINNLLSQHNAQTGESMASLNIDITNYESEEQLRSDPAYFAYYCSNVNLNPRLPPPLISWENRRLVRHIGSFGNNWGLTSVDDNGNVALHLSQGSLPTHKEEPEDDHSPQQPSNSWVDRTGEIWSGQDTTSLVDQDKVAGDISQEDFHSSPSSVYVLSNGTAEQSAERDTGSSSLFDSPKKTPNVIMSNLGLDDVVSTDSDPSPAPIPSSSSVDCTRSTDGDETGISIIGSEIKALNISKLPNSGNQVCEEQWQHSCQNNLPPQKIKQQSNINQPQSAKSQITTQGVNLPYVGADQFLHNPSKFSAEVPVLQSSGFTPPLYASAASYMTSTNPFYSNMQAPGFFSAQYVGGYALSPNAFPPYISGYPPPGAVPLVVDGTAGPSFNPRTTGLPSAGAIPTGADMQNLNKFYGQVGFPMQPSFVDPMYMQYHQQPFGEPYGIPGPFDPMAPRCGVVGGQINMPDPKKGLDNAVYIDEHKIQHQRIASTATLNPRRGGPMSPNYFGNTPNVGVLMQYPTSPLASPVLPGSPGGGAGLPRGRPEMRFPPATGRNAGIYTGWPGQRGFESFDDLKMYNFLEELKSGKGRRFELSDITGHIVEFSSDQHGSRFIQQKLENCSVEEKASVFKEFFEYGSPDQRKELANQLTGQILPLSLQMYGCRVIQKALEVIELEQKAQLVRELDGHVMRCVRDQNGNHVIQKCIESIPTEKIGFIISAFCGHVATLSMHPYGCRVIQRVLEHCTDELQCQFIVDEILESVCALAQDQYGNYVTQHVLERGKHQERSLIIGKLSGHIVQLSQHKFASNVIEKCLEHGGPADRELLINEIVGHNEGNDNLLTMMKDQFANYVVQKTLEICTDSQRTILLSRIRAHAHALKKYTYGKHIVARFEQVFGEGKKSDDNIKMPRRESSKGSGTCICDMRKDNGKICS</sequence>
<dbReference type="EMBL" id="JXTB01000082">
    <property type="protein sequence ID" value="PON66140.1"/>
    <property type="molecule type" value="Genomic_DNA"/>
</dbReference>
<dbReference type="PROSITE" id="PS50302">
    <property type="entry name" value="PUM"/>
    <property type="match status" value="7"/>
</dbReference>
<feature type="repeat" description="Pumilio" evidence="4">
    <location>
        <begin position="784"/>
        <end position="820"/>
    </location>
</feature>
<feature type="repeat" description="Pumilio" evidence="4">
    <location>
        <begin position="660"/>
        <end position="695"/>
    </location>
</feature>
<organism evidence="7 8">
    <name type="scientific">Parasponia andersonii</name>
    <name type="common">Sponia andersonii</name>
    <dbReference type="NCBI Taxonomy" id="3476"/>
    <lineage>
        <taxon>Eukaryota</taxon>
        <taxon>Viridiplantae</taxon>
        <taxon>Streptophyta</taxon>
        <taxon>Embryophyta</taxon>
        <taxon>Tracheophyta</taxon>
        <taxon>Spermatophyta</taxon>
        <taxon>Magnoliopsida</taxon>
        <taxon>eudicotyledons</taxon>
        <taxon>Gunneridae</taxon>
        <taxon>Pentapetalae</taxon>
        <taxon>rosids</taxon>
        <taxon>fabids</taxon>
        <taxon>Rosales</taxon>
        <taxon>Cannabaceae</taxon>
        <taxon>Parasponia</taxon>
    </lineage>
</organism>
<feature type="domain" description="PUM-HD" evidence="6">
    <location>
        <begin position="599"/>
        <end position="960"/>
    </location>
</feature>
<evidence type="ECO:0000256" key="4">
    <source>
        <dbReference type="PROSITE-ProRule" id="PRU00317"/>
    </source>
</evidence>
<dbReference type="Gene3D" id="1.25.10.10">
    <property type="entry name" value="Leucine-rich Repeat Variant"/>
    <property type="match status" value="1"/>
</dbReference>
<feature type="compositionally biased region" description="Low complexity" evidence="5">
    <location>
        <begin position="263"/>
        <end position="284"/>
    </location>
</feature>
<dbReference type="Pfam" id="PF00806">
    <property type="entry name" value="PUF"/>
    <property type="match status" value="7"/>
</dbReference>
<gene>
    <name evidence="7" type="ORF">PanWU01x14_111910</name>
</gene>
<dbReference type="CDD" id="cd07920">
    <property type="entry name" value="Pumilio"/>
    <property type="match status" value="1"/>
</dbReference>
<dbReference type="GO" id="GO:0005737">
    <property type="term" value="C:cytoplasm"/>
    <property type="evidence" value="ECO:0007669"/>
    <property type="project" value="TreeGrafter"/>
</dbReference>
<keyword evidence="3" id="KW-0694">RNA-binding</keyword>
<feature type="repeat" description="Pumilio" evidence="4">
    <location>
        <begin position="748"/>
        <end position="783"/>
    </location>
</feature>
<feature type="repeat" description="Pumilio" evidence="4">
    <location>
        <begin position="893"/>
        <end position="934"/>
    </location>
</feature>
<proteinExistence type="predicted"/>
<accession>A0A2P5CYL5</accession>
<dbReference type="InterPro" id="IPR033133">
    <property type="entry name" value="PUM-HD"/>
</dbReference>
<dbReference type="InterPro" id="IPR033712">
    <property type="entry name" value="Pumilio_RNA-bd"/>
</dbReference>
<dbReference type="AlphaFoldDB" id="A0A2P5CYL5"/>
<dbReference type="InterPro" id="IPR001313">
    <property type="entry name" value="Pumilio_RNA-bd_rpt"/>
</dbReference>
<keyword evidence="2" id="KW-0810">Translation regulation</keyword>
<reference evidence="8" key="1">
    <citation type="submission" date="2016-06" db="EMBL/GenBank/DDBJ databases">
        <title>Parallel loss of symbiosis genes in relatives of nitrogen-fixing non-legume Parasponia.</title>
        <authorList>
            <person name="Van Velzen R."/>
            <person name="Holmer R."/>
            <person name="Bu F."/>
            <person name="Rutten L."/>
            <person name="Van Zeijl A."/>
            <person name="Liu W."/>
            <person name="Santuari L."/>
            <person name="Cao Q."/>
            <person name="Sharma T."/>
            <person name="Shen D."/>
            <person name="Roswanjaya Y."/>
            <person name="Wardhani T."/>
            <person name="Kalhor M.S."/>
            <person name="Jansen J."/>
            <person name="Van den Hoogen J."/>
            <person name="Gungor B."/>
            <person name="Hartog M."/>
            <person name="Hontelez J."/>
            <person name="Verver J."/>
            <person name="Yang W.-C."/>
            <person name="Schijlen E."/>
            <person name="Repin R."/>
            <person name="Schilthuizen M."/>
            <person name="Schranz E."/>
            <person name="Heidstra R."/>
            <person name="Miyata K."/>
            <person name="Fedorova E."/>
            <person name="Kohlen W."/>
            <person name="Bisseling T."/>
            <person name="Smit S."/>
            <person name="Geurts R."/>
        </authorList>
    </citation>
    <scope>NUCLEOTIDE SEQUENCE [LARGE SCALE GENOMIC DNA]</scope>
    <source>
        <strain evidence="8">cv. WU1-14</strain>
    </source>
</reference>
<dbReference type="InterPro" id="IPR016024">
    <property type="entry name" value="ARM-type_fold"/>
</dbReference>
<dbReference type="PROSITE" id="PS50303">
    <property type="entry name" value="PUM_HD"/>
    <property type="match status" value="1"/>
</dbReference>
<evidence type="ECO:0000313" key="8">
    <source>
        <dbReference type="Proteomes" id="UP000237105"/>
    </source>
</evidence>
<feature type="repeat" description="Pumilio" evidence="4">
    <location>
        <begin position="712"/>
        <end position="747"/>
    </location>
</feature>
<feature type="repeat" description="Pumilio" evidence="4">
    <location>
        <begin position="821"/>
        <end position="856"/>
    </location>
</feature>
<evidence type="ECO:0000256" key="3">
    <source>
        <dbReference type="ARBA" id="ARBA00022884"/>
    </source>
</evidence>
<evidence type="ECO:0000256" key="1">
    <source>
        <dbReference type="ARBA" id="ARBA00022737"/>
    </source>
</evidence>
<dbReference type="GO" id="GO:0006417">
    <property type="term" value="P:regulation of translation"/>
    <property type="evidence" value="ECO:0007669"/>
    <property type="project" value="UniProtKB-KW"/>
</dbReference>
<dbReference type="OrthoDB" id="668540at2759"/>
<evidence type="ECO:0000313" key="7">
    <source>
        <dbReference type="EMBL" id="PON66140.1"/>
    </source>
</evidence>
<dbReference type="SUPFAM" id="SSF48371">
    <property type="entry name" value="ARM repeat"/>
    <property type="match status" value="1"/>
</dbReference>
<dbReference type="SMART" id="SM00025">
    <property type="entry name" value="Pumilio"/>
    <property type="match status" value="7"/>
</dbReference>
<dbReference type="Pfam" id="PF07990">
    <property type="entry name" value="NABP"/>
    <property type="match status" value="1"/>
</dbReference>
<feature type="region of interest" description="Disordered" evidence="5">
    <location>
        <begin position="166"/>
        <end position="191"/>
    </location>
</feature>
<dbReference type="Proteomes" id="UP000237105">
    <property type="component" value="Unassembled WGS sequence"/>
</dbReference>
<dbReference type="PANTHER" id="PTHR12537">
    <property type="entry name" value="RNA BINDING PROTEIN PUMILIO-RELATED"/>
    <property type="match status" value="1"/>
</dbReference>
<protein>
    <submittedName>
        <fullName evidence="7">Coatomer beta subunit</fullName>
    </submittedName>
</protein>
<dbReference type="InterPro" id="IPR011989">
    <property type="entry name" value="ARM-like"/>
</dbReference>
<feature type="region of interest" description="Disordered" evidence="5">
    <location>
        <begin position="213"/>
        <end position="294"/>
    </location>
</feature>
<dbReference type="PANTHER" id="PTHR12537:SF119">
    <property type="entry name" value="PUMILIO HOMOLOG 6, CHLOROPLASTIC"/>
    <property type="match status" value="1"/>
</dbReference>
<comment type="caution">
    <text evidence="7">The sequence shown here is derived from an EMBL/GenBank/DDBJ whole genome shotgun (WGS) entry which is preliminary data.</text>
</comment>
<dbReference type="InterPro" id="IPR012940">
    <property type="entry name" value="NABP"/>
</dbReference>
<feature type="repeat" description="Pumilio" evidence="4">
    <location>
        <begin position="857"/>
        <end position="892"/>
    </location>
</feature>
<keyword evidence="1" id="KW-0677">Repeat</keyword>
<dbReference type="STRING" id="3476.A0A2P5CYL5"/>